<dbReference type="InterPro" id="IPR036388">
    <property type="entry name" value="WH-like_DNA-bd_sf"/>
</dbReference>
<dbReference type="InterPro" id="IPR016032">
    <property type="entry name" value="Sig_transdc_resp-reg_C-effctor"/>
</dbReference>
<proteinExistence type="predicted"/>
<dbReference type="InterPro" id="IPR000792">
    <property type="entry name" value="Tscrpt_reg_LuxR_C"/>
</dbReference>
<keyword evidence="2" id="KW-1133">Transmembrane helix</keyword>
<keyword evidence="2" id="KW-0472">Membrane</keyword>
<dbReference type="Proteomes" id="UP001055420">
    <property type="component" value="Chromosome"/>
</dbReference>
<dbReference type="SUPFAM" id="SSF46894">
    <property type="entry name" value="C-terminal effector domain of the bipartite response regulators"/>
    <property type="match status" value="1"/>
</dbReference>
<evidence type="ECO:0000256" key="3">
    <source>
        <dbReference type="SAM" id="SignalP"/>
    </source>
</evidence>
<evidence type="ECO:0000256" key="2">
    <source>
        <dbReference type="SAM" id="Phobius"/>
    </source>
</evidence>
<feature type="transmembrane region" description="Helical" evidence="2">
    <location>
        <begin position="395"/>
        <end position="412"/>
    </location>
</feature>
<feature type="coiled-coil region" evidence="1">
    <location>
        <begin position="423"/>
        <end position="464"/>
    </location>
</feature>
<keyword evidence="6" id="KW-1185">Reference proteome</keyword>
<sequence length="570" mass="65936">MKRIFSKCFILLCLLFSAFVADAQFDNIVNKPPIERYTALRRFIDLHINNGDSAAGYKSLETLKQVAAKNNDDDLVLEAEFMKIMLNREVDKKASKRHILDLKALVAKSYDAGNMQIHLRARRFLAHLYWYDTKNYERAFEEYLTIHPLLTKISDKQFPEKAYFLTQIGEAYYYFGDYKNAISFSREALTANVIQEHRGVHNTALNTIGLSYIKTGFIESADYYFKRILQNVGIDDYNVWKGIALGDLGHTAYLRGKYVEAIPLLEANVDQAVLISDYSQVARSRAMLADIHFRQNNIAKAEKEMHLAREAVARCGNDKPLELLYQVYGKVHAARGRFALTNVYLDSAARIRNIFEQDFNSIQMLRAGEKAQIQAHRSAMERIATEKQIKTLERNILLILVLLLVVVALYFYKTHYYKNREKQRAINDQLAKAEQELNFASIQLEEFTRSISEKTQLVEELSARYGMNQSEETVQELQNITILTDEQWEYFRSLFEKIHVGYLSRLREKLPGLTPAETRFMALAKLNLTYKEMASTLGISVQSVRVIRHRIRKKLNLPEESDLRDVVTTI</sequence>
<keyword evidence="3" id="KW-0732">Signal</keyword>
<evidence type="ECO:0000313" key="6">
    <source>
        <dbReference type="Proteomes" id="UP001055420"/>
    </source>
</evidence>
<feature type="signal peptide" evidence="3">
    <location>
        <begin position="1"/>
        <end position="23"/>
    </location>
</feature>
<organism evidence="5 6">
    <name type="scientific">Dyadobacter chenhuakuii</name>
    <dbReference type="NCBI Taxonomy" id="2909339"/>
    <lineage>
        <taxon>Bacteria</taxon>
        <taxon>Pseudomonadati</taxon>
        <taxon>Bacteroidota</taxon>
        <taxon>Cytophagia</taxon>
        <taxon>Cytophagales</taxon>
        <taxon>Spirosomataceae</taxon>
        <taxon>Dyadobacter</taxon>
    </lineage>
</organism>
<evidence type="ECO:0000259" key="4">
    <source>
        <dbReference type="SMART" id="SM00421"/>
    </source>
</evidence>
<dbReference type="SUPFAM" id="SSF48452">
    <property type="entry name" value="TPR-like"/>
    <property type="match status" value="2"/>
</dbReference>
<dbReference type="Gene3D" id="1.25.40.10">
    <property type="entry name" value="Tetratricopeptide repeat domain"/>
    <property type="match status" value="2"/>
</dbReference>
<dbReference type="RefSeq" id="WP_235163750.1">
    <property type="nucleotide sequence ID" value="NZ_CP098805.1"/>
</dbReference>
<dbReference type="InterPro" id="IPR011990">
    <property type="entry name" value="TPR-like_helical_dom_sf"/>
</dbReference>
<protein>
    <recommendedName>
        <fullName evidence="4">HTH luxR-type domain-containing protein</fullName>
    </recommendedName>
</protein>
<keyword evidence="1" id="KW-0175">Coiled coil</keyword>
<dbReference type="SMART" id="SM00421">
    <property type="entry name" value="HTH_LUXR"/>
    <property type="match status" value="1"/>
</dbReference>
<keyword evidence="2" id="KW-0812">Transmembrane</keyword>
<feature type="chain" id="PRO_5046997525" description="HTH luxR-type domain-containing protein" evidence="3">
    <location>
        <begin position="24"/>
        <end position="570"/>
    </location>
</feature>
<dbReference type="Gene3D" id="1.10.10.10">
    <property type="entry name" value="Winged helix-like DNA-binding domain superfamily/Winged helix DNA-binding domain"/>
    <property type="match status" value="1"/>
</dbReference>
<evidence type="ECO:0000256" key="1">
    <source>
        <dbReference type="SAM" id="Coils"/>
    </source>
</evidence>
<accession>A0ABY4XPI8</accession>
<name>A0ABY4XPI8_9BACT</name>
<reference evidence="5" key="1">
    <citation type="submission" date="2022-06" db="EMBL/GenBank/DDBJ databases">
        <title>Novel species in genus Dyadobacter.</title>
        <authorList>
            <person name="Ma C."/>
        </authorList>
    </citation>
    <scope>NUCLEOTIDE SEQUENCE</scope>
    <source>
        <strain evidence="5">CY22</strain>
    </source>
</reference>
<dbReference type="EMBL" id="CP098805">
    <property type="protein sequence ID" value="USJ32369.1"/>
    <property type="molecule type" value="Genomic_DNA"/>
</dbReference>
<evidence type="ECO:0000313" key="5">
    <source>
        <dbReference type="EMBL" id="USJ32369.1"/>
    </source>
</evidence>
<feature type="domain" description="HTH luxR-type" evidence="4">
    <location>
        <begin position="510"/>
        <end position="567"/>
    </location>
</feature>
<gene>
    <name evidence="5" type="ORF">NFI80_06400</name>
</gene>